<feature type="region of interest" description="Disordered" evidence="1">
    <location>
        <begin position="129"/>
        <end position="254"/>
    </location>
</feature>
<reference evidence="4" key="1">
    <citation type="journal article" date="2017" name="Genome Biol.">
        <title>Comparative genomics reveals high biological diversity and specific adaptations in the industrially and medically important fungal genus Aspergillus.</title>
        <authorList>
            <person name="de Vries R.P."/>
            <person name="Riley R."/>
            <person name="Wiebenga A."/>
            <person name="Aguilar-Osorio G."/>
            <person name="Amillis S."/>
            <person name="Uchima C.A."/>
            <person name="Anderluh G."/>
            <person name="Asadollahi M."/>
            <person name="Askin M."/>
            <person name="Barry K."/>
            <person name="Battaglia E."/>
            <person name="Bayram O."/>
            <person name="Benocci T."/>
            <person name="Braus-Stromeyer S.A."/>
            <person name="Caldana C."/>
            <person name="Canovas D."/>
            <person name="Cerqueira G.C."/>
            <person name="Chen F."/>
            <person name="Chen W."/>
            <person name="Choi C."/>
            <person name="Clum A."/>
            <person name="Dos Santos R.A."/>
            <person name="Damasio A.R."/>
            <person name="Diallinas G."/>
            <person name="Emri T."/>
            <person name="Fekete E."/>
            <person name="Flipphi M."/>
            <person name="Freyberg S."/>
            <person name="Gallo A."/>
            <person name="Gournas C."/>
            <person name="Habgood R."/>
            <person name="Hainaut M."/>
            <person name="Harispe M.L."/>
            <person name="Henrissat B."/>
            <person name="Hilden K.S."/>
            <person name="Hope R."/>
            <person name="Hossain A."/>
            <person name="Karabika E."/>
            <person name="Karaffa L."/>
            <person name="Karanyi Z."/>
            <person name="Krasevec N."/>
            <person name="Kuo A."/>
            <person name="Kusch H."/>
            <person name="LaButti K."/>
            <person name="Lagendijk E.L."/>
            <person name="Lapidus A."/>
            <person name="Levasseur A."/>
            <person name="Lindquist E."/>
            <person name="Lipzen A."/>
            <person name="Logrieco A.F."/>
            <person name="MacCabe A."/>
            <person name="Maekelae M.R."/>
            <person name="Malavazi I."/>
            <person name="Melin P."/>
            <person name="Meyer V."/>
            <person name="Mielnichuk N."/>
            <person name="Miskei M."/>
            <person name="Molnar A.P."/>
            <person name="Mule G."/>
            <person name="Ngan C.Y."/>
            <person name="Orejas M."/>
            <person name="Orosz E."/>
            <person name="Ouedraogo J.P."/>
            <person name="Overkamp K.M."/>
            <person name="Park H.-S."/>
            <person name="Perrone G."/>
            <person name="Piumi F."/>
            <person name="Punt P.J."/>
            <person name="Ram A.F."/>
            <person name="Ramon A."/>
            <person name="Rauscher S."/>
            <person name="Record E."/>
            <person name="Riano-Pachon D.M."/>
            <person name="Robert V."/>
            <person name="Roehrig J."/>
            <person name="Ruller R."/>
            <person name="Salamov A."/>
            <person name="Salih N.S."/>
            <person name="Samson R.A."/>
            <person name="Sandor E."/>
            <person name="Sanguinetti M."/>
            <person name="Schuetze T."/>
            <person name="Sepcic K."/>
            <person name="Shelest E."/>
            <person name="Sherlock G."/>
            <person name="Sophianopoulou V."/>
            <person name="Squina F.M."/>
            <person name="Sun H."/>
            <person name="Susca A."/>
            <person name="Todd R.B."/>
            <person name="Tsang A."/>
            <person name="Unkles S.E."/>
            <person name="van de Wiele N."/>
            <person name="van Rossen-Uffink D."/>
            <person name="Oliveira J.V."/>
            <person name="Vesth T.C."/>
            <person name="Visser J."/>
            <person name="Yu J.-H."/>
            <person name="Zhou M."/>
            <person name="Andersen M.R."/>
            <person name="Archer D.B."/>
            <person name="Baker S.E."/>
            <person name="Benoit I."/>
            <person name="Brakhage A.A."/>
            <person name="Braus G.H."/>
            <person name="Fischer R."/>
            <person name="Frisvad J.C."/>
            <person name="Goldman G.H."/>
            <person name="Houbraken J."/>
            <person name="Oakley B."/>
            <person name="Pocsi I."/>
            <person name="Scazzocchio C."/>
            <person name="Seiboth B."/>
            <person name="vanKuyk P.A."/>
            <person name="Wortman J."/>
            <person name="Dyer P.S."/>
            <person name="Grigoriev I.V."/>
        </authorList>
    </citation>
    <scope>NUCLEOTIDE SEQUENCE [LARGE SCALE GENOMIC DNA]</scope>
    <source>
        <strain evidence="4">DTO 134E9</strain>
    </source>
</reference>
<dbReference type="Proteomes" id="UP000184383">
    <property type="component" value="Unassembled WGS sequence"/>
</dbReference>
<name>A0A1L9RC36_ASPWE</name>
<feature type="compositionally biased region" description="Basic and acidic residues" evidence="1">
    <location>
        <begin position="619"/>
        <end position="652"/>
    </location>
</feature>
<dbReference type="VEuPathDB" id="FungiDB:ASPWEDRAFT_663843"/>
<evidence type="ECO:0000259" key="2">
    <source>
        <dbReference type="Pfam" id="PF24355"/>
    </source>
</evidence>
<dbReference type="AlphaFoldDB" id="A0A1L9RC36"/>
<dbReference type="Pfam" id="PF24355">
    <property type="entry name" value="DUF7514"/>
    <property type="match status" value="1"/>
</dbReference>
<feature type="compositionally biased region" description="Polar residues" evidence="1">
    <location>
        <begin position="168"/>
        <end position="178"/>
    </location>
</feature>
<dbReference type="GeneID" id="63754696"/>
<evidence type="ECO:0000313" key="3">
    <source>
        <dbReference type="EMBL" id="OJJ32437.1"/>
    </source>
</evidence>
<feature type="compositionally biased region" description="Gly residues" evidence="1">
    <location>
        <begin position="677"/>
        <end position="686"/>
    </location>
</feature>
<feature type="domain" description="DUF7514" evidence="2">
    <location>
        <begin position="272"/>
        <end position="429"/>
    </location>
</feature>
<feature type="compositionally biased region" description="Low complexity" evidence="1">
    <location>
        <begin position="212"/>
        <end position="226"/>
    </location>
</feature>
<feature type="compositionally biased region" description="Basic and acidic residues" evidence="1">
    <location>
        <begin position="515"/>
        <end position="524"/>
    </location>
</feature>
<dbReference type="PANTHER" id="PTHR39611:SF1">
    <property type="entry name" value="HYDROXYPROLINE-RICH GLYCOPROTEIN DZ-HRGP"/>
    <property type="match status" value="1"/>
</dbReference>
<proteinExistence type="predicted"/>
<dbReference type="PANTHER" id="PTHR39611">
    <property type="entry name" value="HYDROXYPROLINE-RICH GLYCOPROTEIN DZ-HRGP-RELATED"/>
    <property type="match status" value="1"/>
</dbReference>
<organism evidence="3 4">
    <name type="scientific">Aspergillus wentii DTO 134E9</name>
    <dbReference type="NCBI Taxonomy" id="1073089"/>
    <lineage>
        <taxon>Eukaryota</taxon>
        <taxon>Fungi</taxon>
        <taxon>Dikarya</taxon>
        <taxon>Ascomycota</taxon>
        <taxon>Pezizomycotina</taxon>
        <taxon>Eurotiomycetes</taxon>
        <taxon>Eurotiomycetidae</taxon>
        <taxon>Eurotiales</taxon>
        <taxon>Aspergillaceae</taxon>
        <taxon>Aspergillus</taxon>
        <taxon>Aspergillus subgen. Cremei</taxon>
    </lineage>
</organism>
<dbReference type="OrthoDB" id="5413703at2759"/>
<dbReference type="RefSeq" id="XP_040686114.1">
    <property type="nucleotide sequence ID" value="XM_040838848.1"/>
</dbReference>
<protein>
    <recommendedName>
        <fullName evidence="2">DUF7514 domain-containing protein</fullName>
    </recommendedName>
</protein>
<feature type="region of interest" description="Disordered" evidence="1">
    <location>
        <begin position="677"/>
        <end position="697"/>
    </location>
</feature>
<feature type="compositionally biased region" description="Pro residues" evidence="1">
    <location>
        <begin position="142"/>
        <end position="166"/>
    </location>
</feature>
<feature type="compositionally biased region" description="Basic and acidic residues" evidence="1">
    <location>
        <begin position="578"/>
        <end position="588"/>
    </location>
</feature>
<feature type="compositionally biased region" description="Pro residues" evidence="1">
    <location>
        <begin position="53"/>
        <end position="77"/>
    </location>
</feature>
<feature type="compositionally biased region" description="Polar residues" evidence="1">
    <location>
        <begin position="1"/>
        <end position="10"/>
    </location>
</feature>
<dbReference type="InterPro" id="IPR055936">
    <property type="entry name" value="DUF7514"/>
</dbReference>
<sequence>MAYDGWQNSPGPYDHLGNVNINQPPPHEDPHLQSYQPPYPSHYGPDRVNMPYPQMPPPQMPPPPPQMPPGSSPPTQNPEPYQDPTAWHQQPHTGRINEAVNSAFGTAGPSSYVPPEVLSQITANVIQQLRATGLQGQQPQAQQPPPPPQPQPAQQPQWPPPPPPRPASASTHSYTESPTVMDPRNAESFPPPPSAVPENAGYQPRPPSTGYSGSPRSGFRPSPVSVPDRRESPGSQNGDHGQKMEGRPHPPSRNATVMEMTTLEKIWGKLFVDGKPTKRLGQFLRGIAVHLIEDYPPDNTIVIVPEKLQKFYEDTKVPSDPYPWQDIFDDRTSSISRLFREVEAEHHLVQAKLNERPDIPGLTPRGFERWATLMIQAHPEKEFKRLQEAVLNMPISNPDDKKERFPKEIPRRLFPEVPDLSVRENLDQFISKHCGVDLPPITEEELSQAAAHRRKESASSTTLPSEPLPVNERERQTYSRPTSAIIDDEDEEQLASRPIERERKPYTAQPGGGKVYEEGGDNHRGHAHSFSTGSRPRISEISPQEPRYPRTGSAGAHRPIRRVGRSRSSSRGFNPGGDYRHSDGDLLGHGHSHNGGPRHARMSSMNDYYLNSGPGGISEESRRYRDEDRENEEKRLYDTLREREREREKSKYHDHLPHRGTWAVDDEDYYRGILGSQGGGSGGPVGGAYDYKTYTYR</sequence>
<dbReference type="EMBL" id="KV878215">
    <property type="protein sequence ID" value="OJJ32437.1"/>
    <property type="molecule type" value="Genomic_DNA"/>
</dbReference>
<keyword evidence="4" id="KW-1185">Reference proteome</keyword>
<accession>A0A1L9RC36</accession>
<gene>
    <name evidence="3" type="ORF">ASPWEDRAFT_663843</name>
</gene>
<feature type="region of interest" description="Disordered" evidence="1">
    <location>
        <begin position="445"/>
        <end position="652"/>
    </location>
</feature>
<evidence type="ECO:0000256" key="1">
    <source>
        <dbReference type="SAM" id="MobiDB-lite"/>
    </source>
</evidence>
<dbReference type="STRING" id="1073089.A0A1L9RC36"/>
<evidence type="ECO:0000313" key="4">
    <source>
        <dbReference type="Proteomes" id="UP000184383"/>
    </source>
</evidence>
<feature type="region of interest" description="Disordered" evidence="1">
    <location>
        <begin position="1"/>
        <end position="114"/>
    </location>
</feature>
<feature type="compositionally biased region" description="Basic residues" evidence="1">
    <location>
        <begin position="590"/>
        <end position="601"/>
    </location>
</feature>